<dbReference type="Proteomes" id="UP001302949">
    <property type="component" value="Unassembled WGS sequence"/>
</dbReference>
<dbReference type="RefSeq" id="WP_323299093.1">
    <property type="nucleotide sequence ID" value="NZ_JAYFUM010000038.1"/>
</dbReference>
<reference evidence="1 2" key="1">
    <citation type="submission" date="2023-12" db="EMBL/GenBank/DDBJ databases">
        <title>Novel species of the genus Arcicella isolated from rivers.</title>
        <authorList>
            <person name="Lu H."/>
        </authorList>
    </citation>
    <scope>NUCLEOTIDE SEQUENCE [LARGE SCALE GENOMIC DNA]</scope>
    <source>
        <strain evidence="1 2">KCTC 23307</strain>
    </source>
</reference>
<accession>A0ABU5QGE6</accession>
<protein>
    <submittedName>
        <fullName evidence="1">Uncharacterized protein</fullName>
    </submittedName>
</protein>
<keyword evidence="2" id="KW-1185">Reference proteome</keyword>
<comment type="caution">
    <text evidence="1">The sequence shown here is derived from an EMBL/GenBank/DDBJ whole genome shotgun (WGS) entry which is preliminary data.</text>
</comment>
<sequence length="135" mass="16057">MIEVNQYLLHDILSPLAGGADLDELRNLQYLDADNEQEVKKILKEYLYPYYEESTDAYKVKVKISLVFYLKKTKIDFGRLIESNLLPFNTPSEPIKLFVWIWDIFFPNEEYSLIATEEIVVKNDLYESIRLRRKN</sequence>
<gene>
    <name evidence="1" type="ORF">VB248_22480</name>
</gene>
<evidence type="ECO:0000313" key="1">
    <source>
        <dbReference type="EMBL" id="MEA5141940.1"/>
    </source>
</evidence>
<organism evidence="1 2">
    <name type="scientific">Arcicella rigui</name>
    <dbReference type="NCBI Taxonomy" id="797020"/>
    <lineage>
        <taxon>Bacteria</taxon>
        <taxon>Pseudomonadati</taxon>
        <taxon>Bacteroidota</taxon>
        <taxon>Cytophagia</taxon>
        <taxon>Cytophagales</taxon>
        <taxon>Flectobacillaceae</taxon>
        <taxon>Arcicella</taxon>
    </lineage>
</organism>
<evidence type="ECO:0000313" key="2">
    <source>
        <dbReference type="Proteomes" id="UP001302949"/>
    </source>
</evidence>
<proteinExistence type="predicted"/>
<name>A0ABU5QGE6_9BACT</name>
<dbReference type="EMBL" id="JAYFUM010000038">
    <property type="protein sequence ID" value="MEA5141940.1"/>
    <property type="molecule type" value="Genomic_DNA"/>
</dbReference>